<reference evidence="1" key="1">
    <citation type="submission" date="2021-02" db="EMBL/GenBank/DDBJ databases">
        <authorList>
            <person name="Dougan E. K."/>
            <person name="Rhodes N."/>
            <person name="Thang M."/>
            <person name="Chan C."/>
        </authorList>
    </citation>
    <scope>NUCLEOTIDE SEQUENCE</scope>
</reference>
<protein>
    <submittedName>
        <fullName evidence="1">Uncharacterized protein</fullName>
    </submittedName>
</protein>
<dbReference type="EMBL" id="CAJNNW010032326">
    <property type="protein sequence ID" value="CAE8712435.1"/>
    <property type="molecule type" value="Genomic_DNA"/>
</dbReference>
<evidence type="ECO:0000313" key="1">
    <source>
        <dbReference type="EMBL" id="CAE8712435.1"/>
    </source>
</evidence>
<sequence length="148" mass="15142">MPAAVSVAGAAAAAALFSSRDTALWSHCLNLYDEAIAEASAKKQGQTDLAALDSWLRSDWRAQGQAKAKGLTRAALEKVATWKLTRGQWRPLLPRIKSNAEPAVAAAWRAALDARAQAESKPVPAAASAAVAALAAGLDGVGPATASA</sequence>
<gene>
    <name evidence="1" type="ORF">PGLA2088_LOCUS37034</name>
</gene>
<name>A0A813KU82_POLGL</name>
<dbReference type="AlphaFoldDB" id="A0A813KU82"/>
<evidence type="ECO:0000313" key="2">
    <source>
        <dbReference type="Proteomes" id="UP000626109"/>
    </source>
</evidence>
<feature type="non-terminal residue" evidence="1">
    <location>
        <position position="1"/>
    </location>
</feature>
<comment type="caution">
    <text evidence="1">The sequence shown here is derived from an EMBL/GenBank/DDBJ whole genome shotgun (WGS) entry which is preliminary data.</text>
</comment>
<organism evidence="1 2">
    <name type="scientific">Polarella glacialis</name>
    <name type="common">Dinoflagellate</name>
    <dbReference type="NCBI Taxonomy" id="89957"/>
    <lineage>
        <taxon>Eukaryota</taxon>
        <taxon>Sar</taxon>
        <taxon>Alveolata</taxon>
        <taxon>Dinophyceae</taxon>
        <taxon>Suessiales</taxon>
        <taxon>Suessiaceae</taxon>
        <taxon>Polarella</taxon>
    </lineage>
</organism>
<dbReference type="PANTHER" id="PTHR21521">
    <property type="entry name" value="AMUN, ISOFORM A"/>
    <property type="match status" value="1"/>
</dbReference>
<dbReference type="PANTHER" id="PTHR21521:SF0">
    <property type="entry name" value="AMUN, ISOFORM A"/>
    <property type="match status" value="1"/>
</dbReference>
<dbReference type="Proteomes" id="UP000626109">
    <property type="component" value="Unassembled WGS sequence"/>
</dbReference>
<proteinExistence type="predicted"/>
<accession>A0A813KU82</accession>